<dbReference type="Pfam" id="PF14417">
    <property type="entry name" value="MEDS"/>
    <property type="match status" value="1"/>
</dbReference>
<dbReference type="PANTHER" id="PTHR42878">
    <property type="entry name" value="TWO-COMPONENT HISTIDINE KINASE"/>
    <property type="match status" value="1"/>
</dbReference>
<protein>
    <recommendedName>
        <fullName evidence="2">histidine kinase</fullName>
        <ecNumber evidence="2">2.7.13.3</ecNumber>
    </recommendedName>
</protein>
<keyword evidence="3" id="KW-0597">Phosphoprotein</keyword>
<dbReference type="GO" id="GO:0000156">
    <property type="term" value="F:phosphorelay response regulator activity"/>
    <property type="evidence" value="ECO:0007669"/>
    <property type="project" value="TreeGrafter"/>
</dbReference>
<comment type="catalytic activity">
    <reaction evidence="1">
        <text>ATP + protein L-histidine = ADP + protein N-phospho-L-histidine.</text>
        <dbReference type="EC" id="2.7.13.3"/>
    </reaction>
</comment>
<evidence type="ECO:0000259" key="9">
    <source>
        <dbReference type="PROSITE" id="PS50109"/>
    </source>
</evidence>
<keyword evidence="6 10" id="KW-0418">Kinase</keyword>
<dbReference type="SUPFAM" id="SSF55874">
    <property type="entry name" value="ATPase domain of HSP90 chaperone/DNA topoisomerase II/histidine kinase"/>
    <property type="match status" value="1"/>
</dbReference>
<evidence type="ECO:0000256" key="8">
    <source>
        <dbReference type="ARBA" id="ARBA00023012"/>
    </source>
</evidence>
<dbReference type="SMART" id="SM00387">
    <property type="entry name" value="HATPase_c"/>
    <property type="match status" value="1"/>
</dbReference>
<dbReference type="InterPro" id="IPR025847">
    <property type="entry name" value="MEDS_domain"/>
</dbReference>
<sequence length="472" mass="52610">MQSRCCCGPMHKVPSPMNLPLRPSGIPAVGDLPWGSHFCQFYGDRDDLVDSLVPYFKAGLENNEHCLWVTSAPFGAQDARTMLRNAVPDLDQRISRGQIEIIDHRDWYMQSGGKSADEVLQGWVDRHGRALAQGYAGLRLTGNTYWLERKDWSGFVDYEARVSDTFRSHNIIGMCSYCLDRCGPMDVLEVVRNHQFALIRQAGEWELIESASMKSAKAELHKLNTELEQRVRERTAELQHALRMREEFLSVASHELKTPITSLQLYVETLLRANHRGTLTPDQAAPKLLRVKEQCGRLENLINTMLDVSRASLSDDPLPIEPEPMDLAEMARSVSEDFAEGLQRAGCRLRVQADSAVVGHWDRMRLEQLVTNLLSNAIKYAPGTDVKLSVHASEGSATLVVSDGGPGIPKESQQRVFERFVQLSPKSHAGGFGLGLWIVRSIVDAHGGSIELFSKPGEGTTFKVTLPSHRSA</sequence>
<dbReference type="InterPro" id="IPR004358">
    <property type="entry name" value="Sig_transdc_His_kin-like_C"/>
</dbReference>
<accession>A0A3A8QIB0</accession>
<evidence type="ECO:0000313" key="10">
    <source>
        <dbReference type="EMBL" id="RKH68443.1"/>
    </source>
</evidence>
<evidence type="ECO:0000256" key="1">
    <source>
        <dbReference type="ARBA" id="ARBA00000085"/>
    </source>
</evidence>
<dbReference type="EMBL" id="RAWM01000041">
    <property type="protein sequence ID" value="RKH68443.1"/>
    <property type="molecule type" value="Genomic_DNA"/>
</dbReference>
<evidence type="ECO:0000256" key="6">
    <source>
        <dbReference type="ARBA" id="ARBA00022777"/>
    </source>
</evidence>
<dbReference type="InterPro" id="IPR003661">
    <property type="entry name" value="HisK_dim/P_dom"/>
</dbReference>
<evidence type="ECO:0000256" key="7">
    <source>
        <dbReference type="ARBA" id="ARBA00022840"/>
    </source>
</evidence>
<keyword evidence="11" id="KW-1185">Reference proteome</keyword>
<dbReference type="InterPro" id="IPR003594">
    <property type="entry name" value="HATPase_dom"/>
</dbReference>
<dbReference type="GO" id="GO:0000155">
    <property type="term" value="F:phosphorelay sensor kinase activity"/>
    <property type="evidence" value="ECO:0007669"/>
    <property type="project" value="InterPro"/>
</dbReference>
<keyword evidence="5" id="KW-0547">Nucleotide-binding</keyword>
<dbReference type="SUPFAM" id="SSF47384">
    <property type="entry name" value="Homodimeric domain of signal transducing histidine kinase"/>
    <property type="match status" value="1"/>
</dbReference>
<dbReference type="InterPro" id="IPR005467">
    <property type="entry name" value="His_kinase_dom"/>
</dbReference>
<reference evidence="11" key="1">
    <citation type="submission" date="2018-09" db="EMBL/GenBank/DDBJ databases">
        <authorList>
            <person name="Livingstone P.G."/>
            <person name="Whitworth D.E."/>
        </authorList>
    </citation>
    <scope>NUCLEOTIDE SEQUENCE [LARGE SCALE GENOMIC DNA]</scope>
    <source>
        <strain evidence="11">AB047A</strain>
    </source>
</reference>
<comment type="caution">
    <text evidence="10">The sequence shown here is derived from an EMBL/GenBank/DDBJ whole genome shotgun (WGS) entry which is preliminary data.</text>
</comment>
<evidence type="ECO:0000256" key="5">
    <source>
        <dbReference type="ARBA" id="ARBA00022741"/>
    </source>
</evidence>
<feature type="domain" description="Histidine kinase" evidence="9">
    <location>
        <begin position="251"/>
        <end position="470"/>
    </location>
</feature>
<proteinExistence type="predicted"/>
<dbReference type="Gene3D" id="3.30.565.10">
    <property type="entry name" value="Histidine kinase-like ATPase, C-terminal domain"/>
    <property type="match status" value="1"/>
</dbReference>
<dbReference type="SMART" id="SM00388">
    <property type="entry name" value="HisKA"/>
    <property type="match status" value="1"/>
</dbReference>
<evidence type="ECO:0000256" key="4">
    <source>
        <dbReference type="ARBA" id="ARBA00022679"/>
    </source>
</evidence>
<dbReference type="InterPro" id="IPR050351">
    <property type="entry name" value="BphY/WalK/GraS-like"/>
</dbReference>
<dbReference type="GO" id="GO:0007234">
    <property type="term" value="P:osmosensory signaling via phosphorelay pathway"/>
    <property type="evidence" value="ECO:0007669"/>
    <property type="project" value="TreeGrafter"/>
</dbReference>
<keyword evidence="4" id="KW-0808">Transferase</keyword>
<evidence type="ECO:0000256" key="2">
    <source>
        <dbReference type="ARBA" id="ARBA00012438"/>
    </source>
</evidence>
<keyword evidence="8" id="KW-0902">Two-component regulatory system</keyword>
<dbReference type="PROSITE" id="PS50109">
    <property type="entry name" value="HIS_KIN"/>
    <property type="match status" value="1"/>
</dbReference>
<dbReference type="InterPro" id="IPR036097">
    <property type="entry name" value="HisK_dim/P_sf"/>
</dbReference>
<dbReference type="Proteomes" id="UP000282656">
    <property type="component" value="Unassembled WGS sequence"/>
</dbReference>
<gene>
    <name evidence="10" type="ORF">D7X96_17325</name>
</gene>
<dbReference type="CDD" id="cd00075">
    <property type="entry name" value="HATPase"/>
    <property type="match status" value="1"/>
</dbReference>
<dbReference type="Gene3D" id="1.10.287.130">
    <property type="match status" value="1"/>
</dbReference>
<keyword evidence="7" id="KW-0067">ATP-binding</keyword>
<dbReference type="CDD" id="cd00082">
    <property type="entry name" value="HisKA"/>
    <property type="match status" value="1"/>
</dbReference>
<evidence type="ECO:0000313" key="11">
    <source>
        <dbReference type="Proteomes" id="UP000282656"/>
    </source>
</evidence>
<dbReference type="Pfam" id="PF02518">
    <property type="entry name" value="HATPase_c"/>
    <property type="match status" value="1"/>
</dbReference>
<evidence type="ECO:0000256" key="3">
    <source>
        <dbReference type="ARBA" id="ARBA00022553"/>
    </source>
</evidence>
<dbReference type="Pfam" id="PF00512">
    <property type="entry name" value="HisKA"/>
    <property type="match status" value="1"/>
</dbReference>
<dbReference type="FunFam" id="3.30.565.10:FF:000006">
    <property type="entry name" value="Sensor histidine kinase WalK"/>
    <property type="match status" value="1"/>
</dbReference>
<dbReference type="PANTHER" id="PTHR42878:SF7">
    <property type="entry name" value="SENSOR HISTIDINE KINASE GLRK"/>
    <property type="match status" value="1"/>
</dbReference>
<dbReference type="InterPro" id="IPR036890">
    <property type="entry name" value="HATPase_C_sf"/>
</dbReference>
<dbReference type="PRINTS" id="PR00344">
    <property type="entry name" value="BCTRLSENSOR"/>
</dbReference>
<name>A0A3A8QIB0_9BACT</name>
<organism evidence="10 11">
    <name type="scientific">Corallococcus interemptor</name>
    <dbReference type="NCBI Taxonomy" id="2316720"/>
    <lineage>
        <taxon>Bacteria</taxon>
        <taxon>Pseudomonadati</taxon>
        <taxon>Myxococcota</taxon>
        <taxon>Myxococcia</taxon>
        <taxon>Myxococcales</taxon>
        <taxon>Cystobacterineae</taxon>
        <taxon>Myxococcaceae</taxon>
        <taxon>Corallococcus</taxon>
    </lineage>
</organism>
<dbReference type="AlphaFoldDB" id="A0A3A8QIB0"/>
<dbReference type="GO" id="GO:0030295">
    <property type="term" value="F:protein kinase activator activity"/>
    <property type="evidence" value="ECO:0007669"/>
    <property type="project" value="TreeGrafter"/>
</dbReference>
<dbReference type="EC" id="2.7.13.3" evidence="2"/>
<dbReference type="GO" id="GO:0005524">
    <property type="term" value="F:ATP binding"/>
    <property type="evidence" value="ECO:0007669"/>
    <property type="project" value="UniProtKB-KW"/>
</dbReference>